<feature type="transmembrane region" description="Helical" evidence="1">
    <location>
        <begin position="101"/>
        <end position="120"/>
    </location>
</feature>
<dbReference type="Pfam" id="PF08592">
    <property type="entry name" value="Anthrone_oxy"/>
    <property type="match status" value="1"/>
</dbReference>
<dbReference type="InterPro" id="IPR013901">
    <property type="entry name" value="Anthrone_oxy"/>
</dbReference>
<evidence type="ECO:0000256" key="1">
    <source>
        <dbReference type="SAM" id="Phobius"/>
    </source>
</evidence>
<accession>A0A1H2K692</accession>
<gene>
    <name evidence="2" type="ORF">SAMN04488548_1342872</name>
</gene>
<feature type="transmembrane region" description="Helical" evidence="1">
    <location>
        <begin position="155"/>
        <end position="174"/>
    </location>
</feature>
<evidence type="ECO:0000313" key="2">
    <source>
        <dbReference type="EMBL" id="SDU63908.1"/>
    </source>
</evidence>
<keyword evidence="1" id="KW-0812">Transmembrane</keyword>
<dbReference type="AlphaFoldDB" id="A0A1H2K692"/>
<keyword evidence="1" id="KW-1133">Transmembrane helix</keyword>
<feature type="transmembrane region" description="Helical" evidence="1">
    <location>
        <begin position="25"/>
        <end position="49"/>
    </location>
</feature>
<protein>
    <submittedName>
        <fullName evidence="2">Uncharacterized membrane protein</fullName>
    </submittedName>
</protein>
<keyword evidence="1" id="KW-0472">Membrane</keyword>
<dbReference type="STRING" id="158898.SAMN04488548_1342872"/>
<evidence type="ECO:0000313" key="3">
    <source>
        <dbReference type="Proteomes" id="UP000183180"/>
    </source>
</evidence>
<feature type="transmembrane region" description="Helical" evidence="1">
    <location>
        <begin position="70"/>
        <end position="95"/>
    </location>
</feature>
<dbReference type="Proteomes" id="UP000183180">
    <property type="component" value="Unassembled WGS sequence"/>
</dbReference>
<proteinExistence type="predicted"/>
<sequence>MAKSEPWRFGEPRGALLYMDVLQDVLVTLTVVTAGLSAGVLAGFGYAVIPGLTRAGADVAVPAMHRMNSAILNPLFAIIFGGGVAFGAFGTWAVWDEGLRWWVLAATLLTLLGVVITMTVNVPANNRLDAAADARGEEAAQAWAEFTAVWVPWNIVRSVLTTAAVAVLVVGVLVGR</sequence>
<name>A0A1H2K692_9ACTN</name>
<reference evidence="2 3" key="1">
    <citation type="submission" date="2016-10" db="EMBL/GenBank/DDBJ databases">
        <authorList>
            <person name="de Groot N.N."/>
        </authorList>
    </citation>
    <scope>NUCLEOTIDE SEQUENCE [LARGE SCALE GENOMIC DNA]</scope>
    <source>
        <strain evidence="2 3">DSM 44215</strain>
    </source>
</reference>
<organism evidence="2 3">
    <name type="scientific">Gordonia westfalica</name>
    <dbReference type="NCBI Taxonomy" id="158898"/>
    <lineage>
        <taxon>Bacteria</taxon>
        <taxon>Bacillati</taxon>
        <taxon>Actinomycetota</taxon>
        <taxon>Actinomycetes</taxon>
        <taxon>Mycobacteriales</taxon>
        <taxon>Gordoniaceae</taxon>
        <taxon>Gordonia</taxon>
    </lineage>
</organism>
<dbReference type="EMBL" id="FNLM01000034">
    <property type="protein sequence ID" value="SDU63908.1"/>
    <property type="molecule type" value="Genomic_DNA"/>
</dbReference>